<evidence type="ECO:0000256" key="5">
    <source>
        <dbReference type="ARBA" id="ARBA00022603"/>
    </source>
</evidence>
<dbReference type="PANTHER" id="PTHR30544">
    <property type="entry name" value="23S RRNA METHYLTRANSFERASE"/>
    <property type="match status" value="1"/>
</dbReference>
<sequence length="352" mass="40287">MKSKIELTKSEIFDNPYNFSLKEMVACMGEEEATNYFKSLYRNKPKMENQTVKIKEVFNGNDTSKYAFELSDGYCIETVCIKRKTGITVCVSTMVGCPVGCIFCASGKNGFIRNLSSSEIVQQIVLLREKVNRIVFMGMGEPLFNYGELIKAIHILRDRNGLNFPTDGITISTVGPINQLKKLREEHLKIQLTLSLHATSQAKRDKVMPHMRGNSIEEVVEAVLSYSERHNRKVTIAYLLMPGFNDGREDIKQLKKWFLGKNVLINVLQYNETDYAGIKRPNKQQLVQFKRELEKEGLVVKLRESRGNNIKAACGQLVSKHNRNKKDDDNTRKNKPFGNKNKPNRRKTKKRG</sequence>
<name>A0A142BVV3_9BACT</name>
<dbReference type="InterPro" id="IPR004383">
    <property type="entry name" value="rRNA_lsu_MTrfase_RlmN/Cfr"/>
</dbReference>
<comment type="cofactor">
    <cofactor evidence="1">
        <name>[4Fe-4S] cluster</name>
        <dbReference type="ChEBI" id="CHEBI:49883"/>
    </cofactor>
</comment>
<dbReference type="SMART" id="SM00729">
    <property type="entry name" value="Elp3"/>
    <property type="match status" value="1"/>
</dbReference>
<keyword evidence="5 13" id="KW-0489">Methyltransferase</keyword>
<accession>A0A142BVV3</accession>
<organism evidence="13">
    <name type="scientific">uncultured bacterium IN-06</name>
    <dbReference type="NCBI Taxonomy" id="1805584"/>
    <lineage>
        <taxon>Bacteria</taxon>
        <taxon>environmental samples</taxon>
    </lineage>
</organism>
<keyword evidence="4" id="KW-0963">Cytoplasm</keyword>
<dbReference type="Gene3D" id="3.20.20.70">
    <property type="entry name" value="Aldolase class I"/>
    <property type="match status" value="1"/>
</dbReference>
<reference evidence="13" key="2">
    <citation type="submission" date="2016-02" db="EMBL/GenBank/DDBJ databases">
        <authorList>
            <person name="Wen L."/>
            <person name="He K."/>
            <person name="Yang H."/>
        </authorList>
    </citation>
    <scope>NUCLEOTIDE SEQUENCE</scope>
</reference>
<evidence type="ECO:0000256" key="7">
    <source>
        <dbReference type="ARBA" id="ARBA00022691"/>
    </source>
</evidence>
<evidence type="ECO:0000256" key="9">
    <source>
        <dbReference type="ARBA" id="ARBA00023004"/>
    </source>
</evidence>
<evidence type="ECO:0000256" key="2">
    <source>
        <dbReference type="ARBA" id="ARBA00004496"/>
    </source>
</evidence>
<evidence type="ECO:0000256" key="3">
    <source>
        <dbReference type="ARBA" id="ARBA00022485"/>
    </source>
</evidence>
<protein>
    <submittedName>
        <fullName evidence="13">Putative dual-specificity RNA methyltransferase RlmN</fullName>
        <ecNumber evidence="13">2.1.1.-</ecNumber>
    </submittedName>
</protein>
<dbReference type="SFLD" id="SFLDG01062">
    <property type="entry name" value="methyltransferase_(Class_A)"/>
    <property type="match status" value="1"/>
</dbReference>
<evidence type="ECO:0000313" key="13">
    <source>
        <dbReference type="EMBL" id="AMP42241.1"/>
    </source>
</evidence>
<dbReference type="SUPFAM" id="SSF102114">
    <property type="entry name" value="Radical SAM enzymes"/>
    <property type="match status" value="1"/>
</dbReference>
<dbReference type="GO" id="GO:0030488">
    <property type="term" value="P:tRNA methylation"/>
    <property type="evidence" value="ECO:0007669"/>
    <property type="project" value="TreeGrafter"/>
</dbReference>
<dbReference type="SFLD" id="SFLDF00275">
    <property type="entry name" value="adenosine_C2_methyltransferase"/>
    <property type="match status" value="1"/>
</dbReference>
<dbReference type="GO" id="GO:0005737">
    <property type="term" value="C:cytoplasm"/>
    <property type="evidence" value="ECO:0007669"/>
    <property type="project" value="UniProtKB-SubCell"/>
</dbReference>
<dbReference type="PROSITE" id="PS51918">
    <property type="entry name" value="RADICAL_SAM"/>
    <property type="match status" value="1"/>
</dbReference>
<dbReference type="GO" id="GO:0070475">
    <property type="term" value="P:rRNA base methylation"/>
    <property type="evidence" value="ECO:0007669"/>
    <property type="project" value="TreeGrafter"/>
</dbReference>
<dbReference type="GO" id="GO:0008173">
    <property type="term" value="F:RNA methyltransferase activity"/>
    <property type="evidence" value="ECO:0007669"/>
    <property type="project" value="InterPro"/>
</dbReference>
<dbReference type="EC" id="2.1.1.-" evidence="13"/>
<evidence type="ECO:0000256" key="10">
    <source>
        <dbReference type="ARBA" id="ARBA00023014"/>
    </source>
</evidence>
<gene>
    <name evidence="13" type="primary">rlmN</name>
</gene>
<evidence type="ECO:0000256" key="6">
    <source>
        <dbReference type="ARBA" id="ARBA00022679"/>
    </source>
</evidence>
<dbReference type="EMBL" id="KU736871">
    <property type="protein sequence ID" value="AMP42241.1"/>
    <property type="molecule type" value="Genomic_DNA"/>
</dbReference>
<keyword evidence="9" id="KW-0408">Iron</keyword>
<feature type="compositionally biased region" description="Basic residues" evidence="11">
    <location>
        <begin position="342"/>
        <end position="352"/>
    </location>
</feature>
<feature type="domain" description="Radical SAM core" evidence="12">
    <location>
        <begin position="83"/>
        <end position="309"/>
    </location>
</feature>
<evidence type="ECO:0000256" key="11">
    <source>
        <dbReference type="SAM" id="MobiDB-lite"/>
    </source>
</evidence>
<evidence type="ECO:0000259" key="12">
    <source>
        <dbReference type="PROSITE" id="PS51918"/>
    </source>
</evidence>
<dbReference type="PANTHER" id="PTHR30544:SF5">
    <property type="entry name" value="RADICAL SAM CORE DOMAIN-CONTAINING PROTEIN"/>
    <property type="match status" value="1"/>
</dbReference>
<dbReference type="SFLD" id="SFLDS00029">
    <property type="entry name" value="Radical_SAM"/>
    <property type="match status" value="1"/>
</dbReference>
<evidence type="ECO:0000256" key="4">
    <source>
        <dbReference type="ARBA" id="ARBA00022490"/>
    </source>
</evidence>
<evidence type="ECO:0000256" key="8">
    <source>
        <dbReference type="ARBA" id="ARBA00022723"/>
    </source>
</evidence>
<keyword evidence="6 13" id="KW-0808">Transferase</keyword>
<keyword evidence="3" id="KW-0004">4Fe-4S</keyword>
<comment type="subcellular location">
    <subcellularLocation>
        <location evidence="2">Cytoplasm</location>
    </subcellularLocation>
</comment>
<dbReference type="CDD" id="cd01335">
    <property type="entry name" value="Radical_SAM"/>
    <property type="match status" value="1"/>
</dbReference>
<evidence type="ECO:0000256" key="1">
    <source>
        <dbReference type="ARBA" id="ARBA00001966"/>
    </source>
</evidence>
<keyword evidence="10" id="KW-0411">Iron-sulfur</keyword>
<keyword evidence="8" id="KW-0479">Metal-binding</keyword>
<dbReference type="InterPro" id="IPR007197">
    <property type="entry name" value="rSAM"/>
</dbReference>
<reference evidence="13" key="1">
    <citation type="journal article" date="2016" name="Appl. Environ. Microbiol.">
        <title>Diversity of the Tetracycline Mobilome within a Chinese Pig Manure Sample.</title>
        <authorList>
            <person name="Leclercq S.O."/>
            <person name="Wang C."/>
            <person name="Zhu Y."/>
            <person name="Wu H."/>
            <person name="Du X."/>
            <person name="Liu Z."/>
            <person name="Feng J."/>
        </authorList>
    </citation>
    <scope>NUCLEOTIDE SEQUENCE</scope>
</reference>
<feature type="region of interest" description="Disordered" evidence="11">
    <location>
        <begin position="313"/>
        <end position="352"/>
    </location>
</feature>
<dbReference type="InterPro" id="IPR013785">
    <property type="entry name" value="Aldolase_TIM"/>
</dbReference>
<dbReference type="PIRSF" id="PIRSF006004">
    <property type="entry name" value="CHP00048"/>
    <property type="match status" value="1"/>
</dbReference>
<dbReference type="InterPro" id="IPR040072">
    <property type="entry name" value="Methyltransferase_A"/>
</dbReference>
<dbReference type="GO" id="GO:0051539">
    <property type="term" value="F:4 iron, 4 sulfur cluster binding"/>
    <property type="evidence" value="ECO:0007669"/>
    <property type="project" value="UniProtKB-KW"/>
</dbReference>
<dbReference type="InterPro" id="IPR006638">
    <property type="entry name" value="Elp3/MiaA/NifB-like_rSAM"/>
</dbReference>
<dbReference type="Pfam" id="PF04055">
    <property type="entry name" value="Radical_SAM"/>
    <property type="match status" value="1"/>
</dbReference>
<proteinExistence type="predicted"/>
<keyword evidence="7" id="KW-0949">S-adenosyl-L-methionine</keyword>
<dbReference type="InterPro" id="IPR058240">
    <property type="entry name" value="rSAM_sf"/>
</dbReference>
<dbReference type="AlphaFoldDB" id="A0A142BVV3"/>
<dbReference type="GO" id="GO:0046872">
    <property type="term" value="F:metal ion binding"/>
    <property type="evidence" value="ECO:0007669"/>
    <property type="project" value="UniProtKB-KW"/>
</dbReference>